<dbReference type="Proteomes" id="UP001422074">
    <property type="component" value="Unassembled WGS sequence"/>
</dbReference>
<dbReference type="InterPro" id="IPR025668">
    <property type="entry name" value="Tnp_DDE_dom"/>
</dbReference>
<feature type="domain" description="Transposase DDE" evidence="1">
    <location>
        <begin position="7"/>
        <end position="461"/>
    </location>
</feature>
<accession>A0ABU9X0N2</accession>
<sequence>MQKSTCPYPAVLVDGNGFGVVSQAGGIVLTETVRASGLAAGLSTALRPWRKPLSRHDPGKVITDLALSLAMGGDCLADVDRVRSQPGVFGPVASDPTVSRVMKALSGQQPAEALKAIATARAAARAHAWSLAGEQSPAHGATARDPLVVDLDATLVTAHSEKEHAAPTWKKGYGFHPLTAFLDHGADGTGEPLAVLLRPGNAGSNTAADHITVTRQALAQLPRGFRSGRKVMIRTDSAGGTKDFLHWLTGARQNLGYTVGFPIGAQLECALPRIPEEAWARAYNSDGHERDGAWVAEVTGMLDLSGWPEGMRVIVRREVPHVGAQLRITDLDGMRYTAFATNQAKGQLADLEVRRRLRARCEDRIRGAKDTGLSNLPLHAFDANTLWCHLVMLAAEITAWAQMLALHGHNARRWEPKRLRARIFETAARISRHARRTVLHLAAASPETPLILTALGRLALLAPP</sequence>
<name>A0ABU9X0N2_9MICC</name>
<dbReference type="NCBIfam" id="NF033539">
    <property type="entry name" value="transpos_IS1380"/>
    <property type="match status" value="1"/>
</dbReference>
<comment type="caution">
    <text evidence="2">The sequence shown here is derived from an EMBL/GenBank/DDBJ whole genome shotgun (WGS) entry which is preliminary data.</text>
</comment>
<dbReference type="EMBL" id="JBDFRB010000008">
    <property type="protein sequence ID" value="MEN2745011.1"/>
    <property type="molecule type" value="Genomic_DNA"/>
</dbReference>
<dbReference type="InterPro" id="IPR047960">
    <property type="entry name" value="Transpos_IS1380"/>
</dbReference>
<protein>
    <submittedName>
        <fullName evidence="2">IS1380 family transposase</fullName>
    </submittedName>
</protein>
<gene>
    <name evidence="2" type="ORF">ABCQ75_10740</name>
</gene>
<evidence type="ECO:0000259" key="1">
    <source>
        <dbReference type="Pfam" id="PF13701"/>
    </source>
</evidence>
<dbReference type="Pfam" id="PF13701">
    <property type="entry name" value="DDE_Tnp_1_4"/>
    <property type="match status" value="1"/>
</dbReference>
<proteinExistence type="predicted"/>
<dbReference type="RefSeq" id="WP_345885366.1">
    <property type="nucleotide sequence ID" value="NZ_JBDFRB010000008.1"/>
</dbReference>
<organism evidence="2 3">
    <name type="scientific">Sinomonas halotolerans</name>
    <dbReference type="NCBI Taxonomy" id="1644133"/>
    <lineage>
        <taxon>Bacteria</taxon>
        <taxon>Bacillati</taxon>
        <taxon>Actinomycetota</taxon>
        <taxon>Actinomycetes</taxon>
        <taxon>Micrococcales</taxon>
        <taxon>Micrococcaceae</taxon>
        <taxon>Sinomonas</taxon>
    </lineage>
</organism>
<keyword evidence="3" id="KW-1185">Reference proteome</keyword>
<evidence type="ECO:0000313" key="2">
    <source>
        <dbReference type="EMBL" id="MEN2745011.1"/>
    </source>
</evidence>
<reference evidence="2 3" key="1">
    <citation type="submission" date="2024-05" db="EMBL/GenBank/DDBJ databases">
        <title>Sinomonas sp. nov., isolated from a waste landfill.</title>
        <authorList>
            <person name="Zhao Y."/>
        </authorList>
    </citation>
    <scope>NUCLEOTIDE SEQUENCE [LARGE SCALE GENOMIC DNA]</scope>
    <source>
        <strain evidence="2 3">CCTCC AB2014300</strain>
    </source>
</reference>
<evidence type="ECO:0000313" key="3">
    <source>
        <dbReference type="Proteomes" id="UP001422074"/>
    </source>
</evidence>